<feature type="compositionally biased region" description="Polar residues" evidence="19">
    <location>
        <begin position="1725"/>
        <end position="1763"/>
    </location>
</feature>
<dbReference type="Pfam" id="PF03129">
    <property type="entry name" value="HGTP_anticodon"/>
    <property type="match status" value="1"/>
</dbReference>
<evidence type="ECO:0000256" key="9">
    <source>
        <dbReference type="ARBA" id="ARBA00022737"/>
    </source>
</evidence>
<keyword evidence="11" id="KW-0256">Endoplasmic reticulum</keyword>
<dbReference type="GO" id="GO:0030127">
    <property type="term" value="C:COPII vesicle coat"/>
    <property type="evidence" value="ECO:0007669"/>
    <property type="project" value="TreeGrafter"/>
</dbReference>
<evidence type="ECO:0000256" key="8">
    <source>
        <dbReference type="ARBA" id="ARBA00022598"/>
    </source>
</evidence>
<feature type="compositionally biased region" description="Polar residues" evidence="19">
    <location>
        <begin position="1650"/>
        <end position="1669"/>
    </location>
</feature>
<dbReference type="Pfam" id="PF13393">
    <property type="entry name" value="tRNA-synt_His"/>
    <property type="match status" value="1"/>
</dbReference>
<dbReference type="CDD" id="cd00773">
    <property type="entry name" value="HisRS-like_core"/>
    <property type="match status" value="1"/>
</dbReference>
<accession>A0AAV9I8B9</accession>
<reference evidence="21 22" key="1">
    <citation type="submission" date="2022-07" db="EMBL/GenBank/DDBJ databases">
        <title>Genome-wide signatures of adaptation to extreme environments.</title>
        <authorList>
            <person name="Cho C.H."/>
            <person name="Yoon H.S."/>
        </authorList>
    </citation>
    <scope>NUCLEOTIDE SEQUENCE [LARGE SCALE GENOMIC DNA]</scope>
    <source>
        <strain evidence="21 22">108.79 E11</strain>
    </source>
</reference>
<dbReference type="SUPFAM" id="SSF52954">
    <property type="entry name" value="Class II aaRS ABD-related"/>
    <property type="match status" value="1"/>
</dbReference>
<dbReference type="InterPro" id="IPR004154">
    <property type="entry name" value="Anticodon-bd"/>
</dbReference>
<comment type="catalytic activity">
    <reaction evidence="17">
        <text>tRNA(His) + L-histidine + ATP = L-histidyl-tRNA(His) + AMP + diphosphate + H(+)</text>
        <dbReference type="Rhea" id="RHEA:17313"/>
        <dbReference type="Rhea" id="RHEA-COMP:9665"/>
        <dbReference type="Rhea" id="RHEA-COMP:9689"/>
        <dbReference type="ChEBI" id="CHEBI:15378"/>
        <dbReference type="ChEBI" id="CHEBI:30616"/>
        <dbReference type="ChEBI" id="CHEBI:33019"/>
        <dbReference type="ChEBI" id="CHEBI:57595"/>
        <dbReference type="ChEBI" id="CHEBI:78442"/>
        <dbReference type="ChEBI" id="CHEBI:78527"/>
        <dbReference type="ChEBI" id="CHEBI:456215"/>
        <dbReference type="EC" id="6.1.1.21"/>
    </reaction>
</comment>
<evidence type="ECO:0000256" key="15">
    <source>
        <dbReference type="ARBA" id="ARBA00022927"/>
    </source>
</evidence>
<dbReference type="GO" id="GO:0070971">
    <property type="term" value="C:endoplasmic reticulum exit site"/>
    <property type="evidence" value="ECO:0007669"/>
    <property type="project" value="TreeGrafter"/>
</dbReference>
<dbReference type="Gene3D" id="3.30.930.10">
    <property type="entry name" value="Bira Bifunctional Protein, Domain 2"/>
    <property type="match status" value="1"/>
</dbReference>
<evidence type="ECO:0000313" key="21">
    <source>
        <dbReference type="EMBL" id="KAK4523556.1"/>
    </source>
</evidence>
<dbReference type="GO" id="GO:0090110">
    <property type="term" value="P:COPII-coated vesicle cargo loading"/>
    <property type="evidence" value="ECO:0007669"/>
    <property type="project" value="TreeGrafter"/>
</dbReference>
<keyword evidence="9" id="KW-0677">Repeat</keyword>
<dbReference type="GO" id="GO:0006427">
    <property type="term" value="P:histidyl-tRNA aminoacylation"/>
    <property type="evidence" value="ECO:0007669"/>
    <property type="project" value="InterPro"/>
</dbReference>
<evidence type="ECO:0000256" key="12">
    <source>
        <dbReference type="ARBA" id="ARBA00022840"/>
    </source>
</evidence>
<dbReference type="Gene3D" id="2.130.10.10">
    <property type="entry name" value="YVTN repeat-like/Quinoprotein amine dehydrogenase"/>
    <property type="match status" value="1"/>
</dbReference>
<dbReference type="SUPFAM" id="SSF50978">
    <property type="entry name" value="WD40 repeat-like"/>
    <property type="match status" value="1"/>
</dbReference>
<dbReference type="InterPro" id="IPR024298">
    <property type="entry name" value="Sec16_Sec23-bd"/>
</dbReference>
<keyword evidence="8" id="KW-0436">Ligase</keyword>
<dbReference type="Pfam" id="PF12931">
    <property type="entry name" value="TPR_Sec16"/>
    <property type="match status" value="1"/>
</dbReference>
<proteinExistence type="inferred from homology"/>
<keyword evidence="13" id="KW-0931">ER-Golgi transport</keyword>
<feature type="compositionally biased region" description="Polar residues" evidence="19">
    <location>
        <begin position="1773"/>
        <end position="1790"/>
    </location>
</feature>
<sequence length="1913" mass="209037">METIDKNELGVAYEELSNMKRTVKAKVPKGARDFLPEQMAIREKAFGIVTKVFDRHGAVAIDTPVFELKETLTGKYGEDSKLIYDLADQGGELLSLRYDLTVPLARFLATHKINNLKRYHISRVYRRDNPAIQRGRFREFYQCDLDIAGTFARMVPDAEVIKVLCEVLDELSSVSPFHAKSLSSYKVKVNHRGLLDSIFELCGVPKDKVRAISSAVDKLDKESWSHVRSEMIEMKGLEASKADKIGEYVLRRDNPQRMLSSLYADAHLSAMARSSLEDMELLLKYLGDLGIEDSRLIFDLSLARGLDYYTGLIFEAILTSDEGTSLGSIGAGGRYDNLVNMFSSRCVPCVGCSLGIERILTIFENAEREWAASLGRKIKANKTQVLVASIGEQMIGERMKLANELWKGNIAAEFSYAEKPKLNKQLQHALEEEIPLLIIVGEDELQKGVVNLKILATNEQKQIHRADMIDESFGGGKRMGLVGTIDRTAILSWCPTQIKQRDLFFIASYGGSIDPGFDSESVLELYSLDSKNTVHSAQGPLQKLCSLGCEEKFLKLSWGRKTSAEELGIVAGGFSSGIVKVWDVDKLSAKTSNTPLFSSDRKDKNLKGPVSALEFSPFISGLLASSGADSEFYIWDLGLSKPVEERQIKGYSLDSSSLFRGPAGASNVASAELTSLTWNKGNQRILATGHVSGLCVIWDLSQKRSVVSFRDSDTKRRISCLSWSPVVPVQIITGSDDDRSSSLFVWDLRATKVPLKDLGMHARGVTSVSWCSHDPNLIICSMKDGHCIIIHAQTGELLGEVSSETGWNFDVQWSNTLPGLASVCSLESKVSIWNVVTGGNDLLSNVQATSSALKDSFGEEFASGLPPEMALGSPHDSKRSKEGSPILASYAPSWMKRRSGVAFGFDGSLLYFGVSHAHSSPSPYSFVDIKQINTNPDVVSTNRRIQEMLSEGRLQSFCMEKIRERSSRKDWRTSFGSQVFVDIWEAIALWCSSSPRQELLSRLENSLPPVLLEESPGVAFTGFAMSPCIFSLSDIVPKMESDASYNETKELRNEALCQEQPSGPAPWELNPQDEANVENPQQDILSSELGSMGIQEDKPSSGSTGKTSSPKTKYFEYLLQGSLPNAVDAAFADNQPADALILASVGGVELFRSTRIKYLEHQGNPTIAFIIACVEQEKEAVEVLKRIQLSDSKSTSSFSSLTWREALALILNYAPPGASFVSLCNQLGNKVQDGLGNSKGAALCFLCAGNIPKLSSFWAREAKQLPHPHRRYRNWKWSNIEELLEYIERLMILRRLISMSDSASLYSEELNTIDEEAARAFCDYATLLLAEGECHSALSYLAPLDPQTQGTFGIAGELLYRAYWKLGQEVASQFGFPDAPPFPFMAVEPKRTFIETREKRTVSPLSTNPNVTVEGYLPQQGGYPAPNSITEVAPSVGNVQESRDIASRRYESTTQSQFSNNVPPVGASAYSMNTGVVPPPQKYPSYTDAGHVPYSSLYTENASAAPGKAPTDTWRTNTASTQAPPSHQEFTQSQYRTNVASFGEAASPPPAHYGSYKFFDLSEQTKASQSTYSQPSTASAGAPPPPPPNAAATRPAQETLHRPGQPVISGTLPASQSTFPSSSSISAPPPPPPSSSTMSSKTAGYDQRMQPPTSATQPPSVHANVQNWTMPPRFGSSAETAGTVGNIPNQVNRYPPSGNVNDIQAPKELSSATHSPLQPPLHSGTDATSISSPNQRQQQQVEKPSFSQIPTSSGTLSNPSTASHAPPRDASKPATNVSSVQPTGGDSSPGTRAPSACMLTNADVSKVPSNYTTVVNTLRAFYSHCLTLNQQPIYRRKLEDVNRKLGQLVTKMNNGELEEAVGNKLIELCKMLGQGNYDGASKVQVVLTQQHWEGNSSWIIALKRLIEAGKTGS</sequence>
<keyword evidence="10" id="KW-0547">Nucleotide-binding</keyword>
<dbReference type="InterPro" id="IPR033656">
    <property type="entry name" value="HisRS_anticodon"/>
</dbReference>
<dbReference type="InterPro" id="IPR015943">
    <property type="entry name" value="WD40/YVTN_repeat-like_dom_sf"/>
</dbReference>
<dbReference type="GO" id="GO:0005524">
    <property type="term" value="F:ATP binding"/>
    <property type="evidence" value="ECO:0007669"/>
    <property type="project" value="UniProtKB-KW"/>
</dbReference>
<dbReference type="FunFam" id="3.30.930.10:FF:000061">
    <property type="entry name" value="Histidine--tRNA ligase, cytoplasmic"/>
    <property type="match status" value="1"/>
</dbReference>
<dbReference type="Gene3D" id="1.25.40.1030">
    <property type="match status" value="1"/>
</dbReference>
<keyword evidence="7 18" id="KW-0853">WD repeat</keyword>
<dbReference type="InterPro" id="IPR041715">
    <property type="entry name" value="HisRS-like_core"/>
</dbReference>
<evidence type="ECO:0000256" key="16">
    <source>
        <dbReference type="ARBA" id="ARBA00023146"/>
    </source>
</evidence>
<evidence type="ECO:0000256" key="14">
    <source>
        <dbReference type="ARBA" id="ARBA00022917"/>
    </source>
</evidence>
<dbReference type="PROSITE" id="PS50082">
    <property type="entry name" value="WD_REPEATS_2"/>
    <property type="match status" value="1"/>
</dbReference>
<gene>
    <name evidence="21" type="ORF">GAYE_PCTG69G1452</name>
</gene>
<dbReference type="InterPro" id="IPR015807">
    <property type="entry name" value="His-tRNA-ligase"/>
</dbReference>
<dbReference type="NCBIfam" id="TIGR00442">
    <property type="entry name" value="hisS"/>
    <property type="match status" value="1"/>
</dbReference>
<evidence type="ECO:0000256" key="2">
    <source>
        <dbReference type="ARBA" id="ARBA00008226"/>
    </source>
</evidence>
<evidence type="ECO:0000259" key="20">
    <source>
        <dbReference type="PROSITE" id="PS50862"/>
    </source>
</evidence>
<dbReference type="Gene3D" id="3.40.50.800">
    <property type="entry name" value="Anticodon-binding domain"/>
    <property type="match status" value="1"/>
</dbReference>
<evidence type="ECO:0000256" key="3">
    <source>
        <dbReference type="ARBA" id="ARBA00009358"/>
    </source>
</evidence>
<feature type="region of interest" description="Disordered" evidence="19">
    <location>
        <begin position="1502"/>
        <end position="1532"/>
    </location>
</feature>
<name>A0AAV9I8B9_9RHOD</name>
<evidence type="ECO:0000313" key="22">
    <source>
        <dbReference type="Proteomes" id="UP001300502"/>
    </source>
</evidence>
<dbReference type="PROSITE" id="PS50862">
    <property type="entry name" value="AA_TRNA_LIGASE_II"/>
    <property type="match status" value="1"/>
</dbReference>
<feature type="domain" description="Aminoacyl-transfer RNA synthetases class-II family profile" evidence="20">
    <location>
        <begin position="30"/>
        <end position="363"/>
    </location>
</feature>
<comment type="caution">
    <text evidence="21">The sequence shown here is derived from an EMBL/GenBank/DDBJ whole genome shotgun (WGS) entry which is preliminary data.</text>
</comment>
<evidence type="ECO:0000256" key="5">
    <source>
        <dbReference type="ARBA" id="ARBA00015302"/>
    </source>
</evidence>
<dbReference type="Gene3D" id="1.20.940.10">
    <property type="entry name" value="Functional domain of the splicing factor Prp18"/>
    <property type="match status" value="1"/>
</dbReference>
<feature type="region of interest" description="Disordered" evidence="19">
    <location>
        <begin position="1566"/>
        <end position="1794"/>
    </location>
</feature>
<dbReference type="HAMAP" id="MF_00127">
    <property type="entry name" value="His_tRNA_synth"/>
    <property type="match status" value="1"/>
</dbReference>
<dbReference type="InterPro" id="IPR001680">
    <property type="entry name" value="WD40_rpt"/>
</dbReference>
<evidence type="ECO:0000256" key="7">
    <source>
        <dbReference type="ARBA" id="ARBA00022574"/>
    </source>
</evidence>
<dbReference type="PANTHER" id="PTHR13923">
    <property type="entry name" value="SEC31-RELATED PROTEIN"/>
    <property type="match status" value="1"/>
</dbReference>
<organism evidence="21 22">
    <name type="scientific">Galdieria yellowstonensis</name>
    <dbReference type="NCBI Taxonomy" id="3028027"/>
    <lineage>
        <taxon>Eukaryota</taxon>
        <taxon>Rhodophyta</taxon>
        <taxon>Bangiophyceae</taxon>
        <taxon>Galdieriales</taxon>
        <taxon>Galdieriaceae</taxon>
        <taxon>Galdieria</taxon>
    </lineage>
</organism>
<dbReference type="InterPro" id="IPR006195">
    <property type="entry name" value="aa-tRNA-synth_II"/>
</dbReference>
<dbReference type="InterPro" id="IPR040251">
    <property type="entry name" value="SEC31-like"/>
</dbReference>
<feature type="repeat" description="WD" evidence="18">
    <location>
        <begin position="603"/>
        <end position="645"/>
    </location>
</feature>
<evidence type="ECO:0000256" key="10">
    <source>
        <dbReference type="ARBA" id="ARBA00022741"/>
    </source>
</evidence>
<evidence type="ECO:0000256" key="4">
    <source>
        <dbReference type="ARBA" id="ARBA00012815"/>
    </source>
</evidence>
<dbReference type="EMBL" id="JANCYU010000016">
    <property type="protein sequence ID" value="KAK4523556.1"/>
    <property type="molecule type" value="Genomic_DNA"/>
</dbReference>
<evidence type="ECO:0000256" key="13">
    <source>
        <dbReference type="ARBA" id="ARBA00022892"/>
    </source>
</evidence>
<dbReference type="CDD" id="cd00859">
    <property type="entry name" value="HisRS_anticodon"/>
    <property type="match status" value="1"/>
</dbReference>
<keyword evidence="16" id="KW-0030">Aminoacyl-tRNA synthetase</keyword>
<dbReference type="GO" id="GO:0007029">
    <property type="term" value="P:endoplasmic reticulum organization"/>
    <property type="evidence" value="ECO:0007669"/>
    <property type="project" value="TreeGrafter"/>
</dbReference>
<evidence type="ECO:0000256" key="11">
    <source>
        <dbReference type="ARBA" id="ARBA00022824"/>
    </source>
</evidence>
<evidence type="ECO:0000256" key="1">
    <source>
        <dbReference type="ARBA" id="ARBA00004240"/>
    </source>
</evidence>
<evidence type="ECO:0000256" key="17">
    <source>
        <dbReference type="ARBA" id="ARBA00047639"/>
    </source>
</evidence>
<evidence type="ECO:0000256" key="6">
    <source>
        <dbReference type="ARBA" id="ARBA00022448"/>
    </source>
</evidence>
<keyword evidence="14" id="KW-0648">Protein biosynthesis</keyword>
<comment type="similarity">
    <text evidence="3">Belongs to the WD repeat SEC31 family.</text>
</comment>
<dbReference type="FunFam" id="3.40.50.800:FF:000012">
    <property type="entry name" value="Histidine--tRNA ligase, cytoplasmic"/>
    <property type="match status" value="1"/>
</dbReference>
<keyword evidence="6" id="KW-0813">Transport</keyword>
<feature type="compositionally biased region" description="Low complexity" evidence="19">
    <location>
        <begin position="1613"/>
        <end position="1626"/>
    </location>
</feature>
<feature type="compositionally biased region" description="Polar residues" evidence="19">
    <location>
        <begin position="1513"/>
        <end position="1532"/>
    </location>
</feature>
<dbReference type="Proteomes" id="UP001300502">
    <property type="component" value="Unassembled WGS sequence"/>
</dbReference>
<comment type="subcellular location">
    <subcellularLocation>
        <location evidence="1">Endoplasmic reticulum</location>
    </subcellularLocation>
</comment>
<dbReference type="GO" id="GO:0015031">
    <property type="term" value="P:protein transport"/>
    <property type="evidence" value="ECO:0007669"/>
    <property type="project" value="UniProtKB-KW"/>
</dbReference>
<dbReference type="InterPro" id="IPR036322">
    <property type="entry name" value="WD40_repeat_dom_sf"/>
</dbReference>
<keyword evidence="15" id="KW-0653">Protein transport</keyword>
<keyword evidence="12" id="KW-0067">ATP-binding</keyword>
<dbReference type="SMART" id="SM00320">
    <property type="entry name" value="WD40"/>
    <property type="match status" value="5"/>
</dbReference>
<protein>
    <recommendedName>
        <fullName evidence="5">Histidine--tRNA ligase, cytoplasmic</fullName>
        <ecNumber evidence="4">6.1.1.21</ecNumber>
    </recommendedName>
</protein>
<dbReference type="InterPro" id="IPR036621">
    <property type="entry name" value="Anticodon-bd_dom_sf"/>
</dbReference>
<dbReference type="SUPFAM" id="SSF55681">
    <property type="entry name" value="Class II aaRS and biotin synthetases"/>
    <property type="match status" value="1"/>
</dbReference>
<dbReference type="GO" id="GO:0004821">
    <property type="term" value="F:histidine-tRNA ligase activity"/>
    <property type="evidence" value="ECO:0007669"/>
    <property type="project" value="UniProtKB-EC"/>
</dbReference>
<dbReference type="GO" id="GO:0005198">
    <property type="term" value="F:structural molecule activity"/>
    <property type="evidence" value="ECO:0007669"/>
    <property type="project" value="TreeGrafter"/>
</dbReference>
<dbReference type="EC" id="6.1.1.21" evidence="4"/>
<feature type="region of interest" description="Disordered" evidence="19">
    <location>
        <begin position="1058"/>
        <end position="1080"/>
    </location>
</feature>
<dbReference type="PANTHER" id="PTHR13923:SF11">
    <property type="entry name" value="SECRETORY 31, ISOFORM D"/>
    <property type="match status" value="1"/>
</dbReference>
<evidence type="ECO:0000256" key="18">
    <source>
        <dbReference type="PROSITE-ProRule" id="PRU00221"/>
    </source>
</evidence>
<feature type="compositionally biased region" description="Polar residues" evidence="19">
    <location>
        <begin position="1686"/>
        <end position="1702"/>
    </location>
</feature>
<evidence type="ECO:0000256" key="19">
    <source>
        <dbReference type="SAM" id="MobiDB-lite"/>
    </source>
</evidence>
<keyword evidence="22" id="KW-1185">Reference proteome</keyword>
<comment type="similarity">
    <text evidence="2">Belongs to the class-II aminoacyl-tRNA synthetase family.</text>
</comment>
<dbReference type="InterPro" id="IPR045864">
    <property type="entry name" value="aa-tRNA-synth_II/BPL/LPL"/>
</dbReference>